<dbReference type="InterPro" id="IPR032854">
    <property type="entry name" value="ALKBH3"/>
</dbReference>
<dbReference type="OrthoDB" id="9796932at2"/>
<name>A0A518DV27_9BACT</name>
<dbReference type="Pfam" id="PF13532">
    <property type="entry name" value="2OG-FeII_Oxy_2"/>
    <property type="match status" value="1"/>
</dbReference>
<proteinExistence type="predicted"/>
<dbReference type="Gene3D" id="2.60.120.590">
    <property type="entry name" value="Alpha-ketoglutarate-dependent dioxygenase AlkB-like"/>
    <property type="match status" value="1"/>
</dbReference>
<dbReference type="PANTHER" id="PTHR31212:SF4">
    <property type="entry name" value="ALPHA-KETOGLUTARATE-DEPENDENT DIOXYGENASE ALKB HOMOLOG 3"/>
    <property type="match status" value="1"/>
</dbReference>
<evidence type="ECO:0000313" key="2">
    <source>
        <dbReference type="EMBL" id="QDU95690.1"/>
    </source>
</evidence>
<protein>
    <submittedName>
        <fullName evidence="2">2OG-Fe(II) oxygenase superfamily protein</fullName>
    </submittedName>
</protein>
<dbReference type="PANTHER" id="PTHR31212">
    <property type="entry name" value="ALPHA-KETOGLUTARATE-DEPENDENT DIOXYGENASE ALKB HOMOLOG 3"/>
    <property type="match status" value="1"/>
</dbReference>
<keyword evidence="3" id="KW-1185">Reference proteome</keyword>
<dbReference type="InterPro" id="IPR027450">
    <property type="entry name" value="AlkB-like"/>
</dbReference>
<evidence type="ECO:0000259" key="1">
    <source>
        <dbReference type="PROSITE" id="PS51471"/>
    </source>
</evidence>
<dbReference type="KEGG" id="lcre:Pla8534_35070"/>
<evidence type="ECO:0000313" key="3">
    <source>
        <dbReference type="Proteomes" id="UP000317648"/>
    </source>
</evidence>
<dbReference type="RefSeq" id="WP_145054400.1">
    <property type="nucleotide sequence ID" value="NZ_CP036433.1"/>
</dbReference>
<dbReference type="AlphaFoldDB" id="A0A518DV27"/>
<dbReference type="InterPro" id="IPR005123">
    <property type="entry name" value="Oxoglu/Fe-dep_dioxygenase_dom"/>
</dbReference>
<feature type="domain" description="Fe2OG dioxygenase" evidence="1">
    <location>
        <begin position="79"/>
        <end position="177"/>
    </location>
</feature>
<dbReference type="Proteomes" id="UP000317648">
    <property type="component" value="Chromosome"/>
</dbReference>
<dbReference type="GO" id="GO:0051213">
    <property type="term" value="F:dioxygenase activity"/>
    <property type="evidence" value="ECO:0007669"/>
    <property type="project" value="InterPro"/>
</dbReference>
<accession>A0A518DV27</accession>
<gene>
    <name evidence="2" type="ORF">Pla8534_35070</name>
</gene>
<dbReference type="SUPFAM" id="SSF51197">
    <property type="entry name" value="Clavaminate synthase-like"/>
    <property type="match status" value="1"/>
</dbReference>
<dbReference type="GO" id="GO:0006307">
    <property type="term" value="P:DNA alkylation repair"/>
    <property type="evidence" value="ECO:0007669"/>
    <property type="project" value="InterPro"/>
</dbReference>
<dbReference type="EMBL" id="CP036433">
    <property type="protein sequence ID" value="QDU95690.1"/>
    <property type="molecule type" value="Genomic_DNA"/>
</dbReference>
<sequence>MASPIEENLAFFMPGFLSNTQELFERLSADVAWDDRIRARRVASFGVPYNYSGIVWPEAPMPEVLAPVVASVAAAVQYEPNNCLANYYPDGDSTMGYHADSVVELEANTGIAIVSLGAARSISFHRKTDRSEVHQLLLCSGSLLHMTAAMQSSWRHAVLRSEHEKAGRISLTFRRIKRTEPAAAPDGDGD</sequence>
<organism evidence="2 3">
    <name type="scientific">Lignipirellula cremea</name>
    <dbReference type="NCBI Taxonomy" id="2528010"/>
    <lineage>
        <taxon>Bacteria</taxon>
        <taxon>Pseudomonadati</taxon>
        <taxon>Planctomycetota</taxon>
        <taxon>Planctomycetia</taxon>
        <taxon>Pirellulales</taxon>
        <taxon>Pirellulaceae</taxon>
        <taxon>Lignipirellula</taxon>
    </lineage>
</organism>
<dbReference type="PROSITE" id="PS51471">
    <property type="entry name" value="FE2OG_OXY"/>
    <property type="match status" value="1"/>
</dbReference>
<reference evidence="2 3" key="1">
    <citation type="submission" date="2019-02" db="EMBL/GenBank/DDBJ databases">
        <title>Deep-cultivation of Planctomycetes and their phenomic and genomic characterization uncovers novel biology.</title>
        <authorList>
            <person name="Wiegand S."/>
            <person name="Jogler M."/>
            <person name="Boedeker C."/>
            <person name="Pinto D."/>
            <person name="Vollmers J."/>
            <person name="Rivas-Marin E."/>
            <person name="Kohn T."/>
            <person name="Peeters S.H."/>
            <person name="Heuer A."/>
            <person name="Rast P."/>
            <person name="Oberbeckmann S."/>
            <person name="Bunk B."/>
            <person name="Jeske O."/>
            <person name="Meyerdierks A."/>
            <person name="Storesund J.E."/>
            <person name="Kallscheuer N."/>
            <person name="Luecker S."/>
            <person name="Lage O.M."/>
            <person name="Pohl T."/>
            <person name="Merkel B.J."/>
            <person name="Hornburger P."/>
            <person name="Mueller R.-W."/>
            <person name="Bruemmer F."/>
            <person name="Labrenz M."/>
            <person name="Spormann A.M."/>
            <person name="Op den Camp H."/>
            <person name="Overmann J."/>
            <person name="Amann R."/>
            <person name="Jetten M.S.M."/>
            <person name="Mascher T."/>
            <person name="Medema M.H."/>
            <person name="Devos D.P."/>
            <person name="Kaster A.-K."/>
            <person name="Ovreas L."/>
            <person name="Rohde M."/>
            <person name="Galperin M.Y."/>
            <person name="Jogler C."/>
        </authorList>
    </citation>
    <scope>NUCLEOTIDE SEQUENCE [LARGE SCALE GENOMIC DNA]</scope>
    <source>
        <strain evidence="2 3">Pla85_3_4</strain>
    </source>
</reference>
<dbReference type="InterPro" id="IPR037151">
    <property type="entry name" value="AlkB-like_sf"/>
</dbReference>